<reference evidence="1" key="1">
    <citation type="submission" date="2020-11" db="EMBL/GenBank/DDBJ databases">
        <authorList>
            <person name="Kim M.K."/>
        </authorList>
    </citation>
    <scope>NUCLEOTIDE SEQUENCE</scope>
    <source>
        <strain evidence="1">BT350</strain>
    </source>
</reference>
<evidence type="ECO:0000313" key="2">
    <source>
        <dbReference type="Proteomes" id="UP000599312"/>
    </source>
</evidence>
<organism evidence="1 2">
    <name type="scientific">Microvirga alba</name>
    <dbReference type="NCBI Taxonomy" id="2791025"/>
    <lineage>
        <taxon>Bacteria</taxon>
        <taxon>Pseudomonadati</taxon>
        <taxon>Pseudomonadota</taxon>
        <taxon>Alphaproteobacteria</taxon>
        <taxon>Hyphomicrobiales</taxon>
        <taxon>Methylobacteriaceae</taxon>
        <taxon>Microvirga</taxon>
    </lineage>
</organism>
<comment type="caution">
    <text evidence="1">The sequence shown here is derived from an EMBL/GenBank/DDBJ whole genome shotgun (WGS) entry which is preliminary data.</text>
</comment>
<dbReference type="Proteomes" id="UP000599312">
    <property type="component" value="Unassembled WGS sequence"/>
</dbReference>
<dbReference type="EMBL" id="JADQDO010000005">
    <property type="protein sequence ID" value="MBF9234153.1"/>
    <property type="molecule type" value="Genomic_DNA"/>
</dbReference>
<gene>
    <name evidence="1" type="ORF">I2H38_12260</name>
</gene>
<keyword evidence="2" id="KW-1185">Reference proteome</keyword>
<dbReference type="RefSeq" id="WP_196272145.1">
    <property type="nucleotide sequence ID" value="NZ_JADQDO010000005.1"/>
</dbReference>
<dbReference type="AlphaFoldDB" id="A0A931BT14"/>
<protein>
    <submittedName>
        <fullName evidence="1">Uncharacterized protein</fullName>
    </submittedName>
</protein>
<name>A0A931BT14_9HYPH</name>
<sequence>MSGYAAPSSAQDAPRDTGSGVVIEGFPFPASIGDLTRGGTTTYRQSGSGFSVSYQAKAFSWADIYVYDKDLNLAAPAKDELAREMYVVLQAILLAKDLGKYDAVKVDAASVRDNVASARMTVTSRGTNHASFAFLTIAHGKFVKIRFSTTDRKDGQRRAEAFRNAYFQQLRKAVPIIQPKRDPRFI</sequence>
<accession>A0A931BT14</accession>
<evidence type="ECO:0000313" key="1">
    <source>
        <dbReference type="EMBL" id="MBF9234153.1"/>
    </source>
</evidence>
<proteinExistence type="predicted"/>